<keyword evidence="3 5" id="KW-1133">Transmembrane helix</keyword>
<feature type="transmembrane region" description="Helical" evidence="5">
    <location>
        <begin position="70"/>
        <end position="90"/>
    </location>
</feature>
<dbReference type="Proteomes" id="UP000199118">
    <property type="component" value="Unassembled WGS sequence"/>
</dbReference>
<feature type="transmembrane region" description="Helical" evidence="5">
    <location>
        <begin position="186"/>
        <end position="208"/>
    </location>
</feature>
<evidence type="ECO:0000259" key="6">
    <source>
        <dbReference type="Pfam" id="PF07298"/>
    </source>
</evidence>
<keyword evidence="8" id="KW-1185">Reference proteome</keyword>
<evidence type="ECO:0000256" key="3">
    <source>
        <dbReference type="ARBA" id="ARBA00022989"/>
    </source>
</evidence>
<name>A0A1H3G5Y6_9RHOB</name>
<protein>
    <submittedName>
        <fullName evidence="7">Uncharacterized membrane protein</fullName>
    </submittedName>
</protein>
<keyword evidence="4 5" id="KW-0472">Membrane</keyword>
<evidence type="ECO:0000313" key="8">
    <source>
        <dbReference type="Proteomes" id="UP000199118"/>
    </source>
</evidence>
<dbReference type="AlphaFoldDB" id="A0A1H3G5Y6"/>
<sequence>MVEFLVAYAAFLAAHVLPRLTGARDRAVARFGRGAYMAGYGVLSVALLVWLVSAALRAPVLEIWAPSRPLMLAPHVLMPLACLLLAGAAARPNPGSVAFVGGPAPKTAAGLPALIRHPVLWAFGLWALGHVAANGDVAAVALFGGFAVFAFAGMAVLDRRAARAGIPPTARGPFVARLARAWSPRLAVEIAAGLALWALLLALHGPVIGVDPRGWL</sequence>
<accession>A0A1H3G5Y6</accession>
<evidence type="ECO:0000256" key="2">
    <source>
        <dbReference type="ARBA" id="ARBA00022692"/>
    </source>
</evidence>
<reference evidence="7 8" key="1">
    <citation type="submission" date="2016-10" db="EMBL/GenBank/DDBJ databases">
        <authorList>
            <person name="de Groot N.N."/>
        </authorList>
    </citation>
    <scope>NUCLEOTIDE SEQUENCE [LARGE SCALE GENOMIC DNA]</scope>
    <source>
        <strain evidence="7 8">DSM 17890</strain>
    </source>
</reference>
<organism evidence="7 8">
    <name type="scientific">Albimonas donghaensis</name>
    <dbReference type="NCBI Taxonomy" id="356660"/>
    <lineage>
        <taxon>Bacteria</taxon>
        <taxon>Pseudomonadati</taxon>
        <taxon>Pseudomonadota</taxon>
        <taxon>Alphaproteobacteria</taxon>
        <taxon>Rhodobacterales</taxon>
        <taxon>Paracoccaceae</taxon>
        <taxon>Albimonas</taxon>
    </lineage>
</organism>
<dbReference type="Pfam" id="PF07298">
    <property type="entry name" value="NnrU"/>
    <property type="match status" value="1"/>
</dbReference>
<dbReference type="EMBL" id="FNMZ01000017">
    <property type="protein sequence ID" value="SDX98058.1"/>
    <property type="molecule type" value="Genomic_DNA"/>
</dbReference>
<evidence type="ECO:0000256" key="4">
    <source>
        <dbReference type="ARBA" id="ARBA00023136"/>
    </source>
</evidence>
<feature type="domain" description="NnrU" evidence="6">
    <location>
        <begin position="4"/>
        <end position="212"/>
    </location>
</feature>
<dbReference type="RefSeq" id="WP_176954877.1">
    <property type="nucleotide sequence ID" value="NZ_FNMZ01000017.1"/>
</dbReference>
<evidence type="ECO:0000256" key="5">
    <source>
        <dbReference type="SAM" id="Phobius"/>
    </source>
</evidence>
<keyword evidence="2 5" id="KW-0812">Transmembrane</keyword>
<proteinExistence type="predicted"/>
<comment type="subcellular location">
    <subcellularLocation>
        <location evidence="1">Membrane</location>
        <topology evidence="1">Multi-pass membrane protein</topology>
    </subcellularLocation>
</comment>
<feature type="transmembrane region" description="Helical" evidence="5">
    <location>
        <begin position="137"/>
        <end position="157"/>
    </location>
</feature>
<gene>
    <name evidence="7" type="ORF">SAMN05444336_11712</name>
</gene>
<dbReference type="GO" id="GO:0016020">
    <property type="term" value="C:membrane"/>
    <property type="evidence" value="ECO:0007669"/>
    <property type="project" value="UniProtKB-SubCell"/>
</dbReference>
<feature type="transmembrane region" description="Helical" evidence="5">
    <location>
        <begin position="39"/>
        <end position="58"/>
    </location>
</feature>
<dbReference type="InterPro" id="IPR009915">
    <property type="entry name" value="NnrU_dom"/>
</dbReference>
<evidence type="ECO:0000313" key="7">
    <source>
        <dbReference type="EMBL" id="SDX98058.1"/>
    </source>
</evidence>
<evidence type="ECO:0000256" key="1">
    <source>
        <dbReference type="ARBA" id="ARBA00004141"/>
    </source>
</evidence>